<feature type="domain" description="Iminophenyl-pyruvate dimer synthase" evidence="1">
    <location>
        <begin position="11"/>
        <end position="200"/>
    </location>
</feature>
<proteinExistence type="predicted"/>
<dbReference type="InterPro" id="IPR012347">
    <property type="entry name" value="Ferritin-like"/>
</dbReference>
<accession>S4XS17</accession>
<dbReference type="AlphaFoldDB" id="S4XS17"/>
<dbReference type="KEGG" id="scu:SCE1572_12040"/>
<dbReference type="RefSeq" id="WP_020734380.1">
    <property type="nucleotide sequence ID" value="NC_021658.1"/>
</dbReference>
<sequence>MSSRETLNSALSEAAAIEHSITCQYLFAAFSLKTHPSEGGVDWVGLERIRGWKAEILAVARQEMAHHGMLCNLLIVTGGAPQFQRPSFPHPVRLCPPHATFDLLPFSGEALSRFADYERVHAPDPAAAGRPGPPTTLGDLYRLIRDALVHIDRSNPKLFIGPAEHQITNRELRIRQGQFDVDLAAATDAASAVALIDRILEHDHHARFVAIQRELDELRRRDPSFEPARPVATNPRVHAPPAALGPATLIRHPLTRAAAELFNAAYAVMVLMLTRLYGRSNETEGEVDGLLRIAFFPLMTAVIRPLGEVLTHMPVGEGAPAPTAGPCFELPPNLQLQPFKRGAWVYLHEALQEIAQMCGALRAGLDESSEPWAAAVRPRVVLLHENLERLAVNFEEHMGLRRDYAQHMLTRMR</sequence>
<dbReference type="EMBL" id="CP003969">
    <property type="protein sequence ID" value="AGP35181.1"/>
    <property type="molecule type" value="Genomic_DNA"/>
</dbReference>
<dbReference type="PATRIC" id="fig|1254432.3.peg.2701"/>
<gene>
    <name evidence="2" type="ORF">SCE1572_12040</name>
</gene>
<dbReference type="Pfam" id="PF12902">
    <property type="entry name" value="Ferritin-like"/>
    <property type="match status" value="1"/>
</dbReference>
<evidence type="ECO:0000259" key="1">
    <source>
        <dbReference type="Pfam" id="PF12902"/>
    </source>
</evidence>
<dbReference type="InterPro" id="IPR026820">
    <property type="entry name" value="VioB/RebD_dom"/>
</dbReference>
<dbReference type="STRING" id="1254432.SCE1572_12040"/>
<organism evidence="2 3">
    <name type="scientific">Sorangium cellulosum So0157-2</name>
    <dbReference type="NCBI Taxonomy" id="1254432"/>
    <lineage>
        <taxon>Bacteria</taxon>
        <taxon>Pseudomonadati</taxon>
        <taxon>Myxococcota</taxon>
        <taxon>Polyangia</taxon>
        <taxon>Polyangiales</taxon>
        <taxon>Polyangiaceae</taxon>
        <taxon>Sorangium</taxon>
    </lineage>
</organism>
<reference evidence="2 3" key="1">
    <citation type="journal article" date="2013" name="Sci. Rep.">
        <title>Extraordinary expansion of a Sorangium cellulosum genome from an alkaline milieu.</title>
        <authorList>
            <person name="Han K."/>
            <person name="Li Z.F."/>
            <person name="Peng R."/>
            <person name="Zhu L.P."/>
            <person name="Zhou T."/>
            <person name="Wang L.G."/>
            <person name="Li S.G."/>
            <person name="Zhang X.B."/>
            <person name="Hu W."/>
            <person name="Wu Z.H."/>
            <person name="Qin N."/>
            <person name="Li Y.Z."/>
        </authorList>
    </citation>
    <scope>NUCLEOTIDE SEQUENCE [LARGE SCALE GENOMIC DNA]</scope>
    <source>
        <strain evidence="2 3">So0157-2</strain>
    </source>
</reference>
<dbReference type="Gene3D" id="1.20.1260.10">
    <property type="match status" value="1"/>
</dbReference>
<evidence type="ECO:0000313" key="2">
    <source>
        <dbReference type="EMBL" id="AGP35181.1"/>
    </source>
</evidence>
<evidence type="ECO:0000313" key="3">
    <source>
        <dbReference type="Proteomes" id="UP000014803"/>
    </source>
</evidence>
<protein>
    <recommendedName>
        <fullName evidence="1">Iminophenyl-pyruvate dimer synthase domain-containing protein</fullName>
    </recommendedName>
</protein>
<dbReference type="Proteomes" id="UP000014803">
    <property type="component" value="Chromosome"/>
</dbReference>
<name>S4XS17_SORCE</name>
<dbReference type="HOGENOM" id="CLU_690405_0_0_7"/>
<dbReference type="eggNOG" id="COG1633">
    <property type="taxonomic scope" value="Bacteria"/>
</dbReference>